<evidence type="ECO:0000256" key="8">
    <source>
        <dbReference type="ARBA" id="ARBA00023027"/>
    </source>
</evidence>
<dbReference type="RefSeq" id="WP_163691954.1">
    <property type="nucleotide sequence ID" value="NZ_FXTW01000001.1"/>
</dbReference>
<dbReference type="Gene3D" id="3.50.50.60">
    <property type="entry name" value="FAD/NAD(P)-binding domain"/>
    <property type="match status" value="2"/>
</dbReference>
<organism evidence="13 14">
    <name type="scientific">Muriicola jejuensis</name>
    <dbReference type="NCBI Taxonomy" id="504488"/>
    <lineage>
        <taxon>Bacteria</taxon>
        <taxon>Pseudomonadati</taxon>
        <taxon>Bacteroidota</taxon>
        <taxon>Flavobacteriia</taxon>
        <taxon>Flavobacteriales</taxon>
        <taxon>Flavobacteriaceae</taxon>
        <taxon>Muriicola</taxon>
    </lineage>
</organism>
<dbReference type="FunFam" id="1.10.150.570:FF:000001">
    <property type="entry name" value="tRNA uridine 5-carboxymethylaminomethyl modification enzyme MnmG"/>
    <property type="match status" value="1"/>
</dbReference>
<name>A0A6P0UDX7_9FLAO</name>
<feature type="binding site" evidence="11">
    <location>
        <begin position="12"/>
        <end position="17"/>
    </location>
    <ligand>
        <name>FAD</name>
        <dbReference type="ChEBI" id="CHEBI:57692"/>
    </ligand>
</feature>
<keyword evidence="7 11" id="KW-0274">FAD</keyword>
<evidence type="ECO:0000256" key="4">
    <source>
        <dbReference type="ARBA" id="ARBA00020461"/>
    </source>
</evidence>
<dbReference type="Gene3D" id="1.10.10.1800">
    <property type="entry name" value="tRNA uridine 5-carboxymethylaminomethyl modification enzyme MnmG/GidA"/>
    <property type="match status" value="1"/>
</dbReference>
<evidence type="ECO:0000256" key="2">
    <source>
        <dbReference type="ARBA" id="ARBA00003717"/>
    </source>
</evidence>
<dbReference type="Pfam" id="PF01134">
    <property type="entry name" value="GIDA"/>
    <property type="match status" value="1"/>
</dbReference>
<dbReference type="InterPro" id="IPR047001">
    <property type="entry name" value="MnmG_C_subdom"/>
</dbReference>
<evidence type="ECO:0000256" key="5">
    <source>
        <dbReference type="ARBA" id="ARBA00022630"/>
    </source>
</evidence>
<reference evidence="13 14" key="1">
    <citation type="submission" date="2020-01" db="EMBL/GenBank/DDBJ databases">
        <title>Muriicola jejuensis KCTC 22299.</title>
        <authorList>
            <person name="Wang G."/>
        </authorList>
    </citation>
    <scope>NUCLEOTIDE SEQUENCE [LARGE SCALE GENOMIC DNA]</scope>
    <source>
        <strain evidence="13 14">KCTC 22299</strain>
    </source>
</reference>
<dbReference type="GO" id="GO:0005829">
    <property type="term" value="C:cytosol"/>
    <property type="evidence" value="ECO:0007669"/>
    <property type="project" value="TreeGrafter"/>
</dbReference>
<evidence type="ECO:0000313" key="13">
    <source>
        <dbReference type="EMBL" id="NER09928.1"/>
    </source>
</evidence>
<dbReference type="Gene3D" id="1.10.150.570">
    <property type="entry name" value="GidA associated domain, C-terminal subdomain"/>
    <property type="match status" value="1"/>
</dbReference>
<comment type="subcellular location">
    <subcellularLocation>
        <location evidence="11">Cytoplasm</location>
    </subcellularLocation>
</comment>
<evidence type="ECO:0000256" key="3">
    <source>
        <dbReference type="ARBA" id="ARBA00007653"/>
    </source>
</evidence>
<evidence type="ECO:0000259" key="12">
    <source>
        <dbReference type="SMART" id="SM01228"/>
    </source>
</evidence>
<dbReference type="InterPro" id="IPR036188">
    <property type="entry name" value="FAD/NAD-bd_sf"/>
</dbReference>
<comment type="similarity">
    <text evidence="3 11">Belongs to the MnmG family.</text>
</comment>
<feature type="binding site" evidence="11">
    <location>
        <begin position="271"/>
        <end position="285"/>
    </location>
    <ligand>
        <name>NAD(+)</name>
        <dbReference type="ChEBI" id="CHEBI:57540"/>
    </ligand>
</feature>
<feature type="domain" description="tRNA uridine 5-carboxymethylaminomethyl modification enzyme C-terminal subdomain" evidence="12">
    <location>
        <begin position="547"/>
        <end position="618"/>
    </location>
</feature>
<dbReference type="InterPro" id="IPR020595">
    <property type="entry name" value="MnmG-rel_CS"/>
</dbReference>
<dbReference type="Pfam" id="PF21680">
    <property type="entry name" value="GIDA_C_1st"/>
    <property type="match status" value="1"/>
</dbReference>
<comment type="caution">
    <text evidence="11">Lacks conserved residue(s) required for the propagation of feature annotation.</text>
</comment>
<dbReference type="PANTHER" id="PTHR11806">
    <property type="entry name" value="GLUCOSE INHIBITED DIVISION PROTEIN A"/>
    <property type="match status" value="1"/>
</dbReference>
<keyword evidence="6 11" id="KW-0819">tRNA processing</keyword>
<dbReference type="EMBL" id="JAABOP010000001">
    <property type="protein sequence ID" value="NER09928.1"/>
    <property type="molecule type" value="Genomic_DNA"/>
</dbReference>
<dbReference type="Proteomes" id="UP000468443">
    <property type="component" value="Unassembled WGS sequence"/>
</dbReference>
<protein>
    <recommendedName>
        <fullName evidence="4 11">tRNA uridine 5-carboxymethylaminomethyl modification enzyme MnmG</fullName>
    </recommendedName>
    <alternativeName>
        <fullName evidence="10 11">Glucose-inhibited division protein A</fullName>
    </alternativeName>
</protein>
<keyword evidence="8 11" id="KW-0520">NAD</keyword>
<dbReference type="GO" id="GO:0050660">
    <property type="term" value="F:flavin adenine dinucleotide binding"/>
    <property type="evidence" value="ECO:0007669"/>
    <property type="project" value="UniProtKB-UniRule"/>
</dbReference>
<dbReference type="InterPro" id="IPR040131">
    <property type="entry name" value="MnmG_N"/>
</dbReference>
<proteinExistence type="inferred from homology"/>
<dbReference type="InterPro" id="IPR049312">
    <property type="entry name" value="GIDA_C_N"/>
</dbReference>
<evidence type="ECO:0000256" key="10">
    <source>
        <dbReference type="ARBA" id="ARBA00031800"/>
    </source>
</evidence>
<dbReference type="GO" id="GO:0002098">
    <property type="term" value="P:tRNA wobble uridine modification"/>
    <property type="evidence" value="ECO:0007669"/>
    <property type="project" value="InterPro"/>
</dbReference>
<evidence type="ECO:0000256" key="1">
    <source>
        <dbReference type="ARBA" id="ARBA00001974"/>
    </source>
</evidence>
<evidence type="ECO:0000256" key="7">
    <source>
        <dbReference type="ARBA" id="ARBA00022827"/>
    </source>
</evidence>
<dbReference type="NCBIfam" id="TIGR00136">
    <property type="entry name" value="mnmG_gidA"/>
    <property type="match status" value="1"/>
</dbReference>
<evidence type="ECO:0000256" key="6">
    <source>
        <dbReference type="ARBA" id="ARBA00022694"/>
    </source>
</evidence>
<comment type="cofactor">
    <cofactor evidence="1 11">
        <name>FAD</name>
        <dbReference type="ChEBI" id="CHEBI:57692"/>
    </cofactor>
</comment>
<sequence>MFEKEYDVVVVGGGHAGAEAVAAAANMGSKALLVTMNLQTIGQMSCNPAMGGIAKGQIVREIDALGGYSGIVSDKSAIQFKMLNKSKGPAMWSPRSQNDRMRFAEEWRMMLEGTPNVDFYQEMVVGLLVKGNRIAGVRTSLGLDIKAKSVVLTNGTFLNGLIHIGEKQFGGGRAGEKAATGITEQLVDLGFDSGRMKTGTPPRVDGRSLDYERMIPQPGDQFPEKFSYLDTPVLKTQRDCFMTHTSKEVHEILKEGFDRSPMFNGRIKSIGPRYCPSIEDKINRFAEKDSHQIFVEPEGWNTVEVYVNGFSTSLPEDVQYKALRTVRGFEKVKFFRPGYAIEYDYFPPTQLKHTLETKIIENLYFAGQINGTTGYEEAASQGLMAGINAHLKIHDKEPFTLQRDEAYIGVLIDDLITKGTEEPYRMFTSRAEYRTLLRQDNADLRLTPKGYEIGLASEERMRKMEEKERKSKEFVEFFRNTSFDPTDMNQILEEVESAPVKQADKMFKVFSRPKVSMEHMLQLKEVSDYVKERNIDREVMEQAEIQVKYSGYIEKEKSNADKLQRLENIRIPDNFDYTKLKSLSFEAREKLQTIRPVTISQASRISGVSPSDISVLLVFLGR</sequence>
<dbReference type="HAMAP" id="MF_00129">
    <property type="entry name" value="MnmG_GidA"/>
    <property type="match status" value="1"/>
</dbReference>
<evidence type="ECO:0000313" key="14">
    <source>
        <dbReference type="Proteomes" id="UP000468443"/>
    </source>
</evidence>
<dbReference type="PANTHER" id="PTHR11806:SF0">
    <property type="entry name" value="PROTEIN MTO1 HOMOLOG, MITOCHONDRIAL"/>
    <property type="match status" value="1"/>
</dbReference>
<keyword evidence="5 11" id="KW-0285">Flavoprotein</keyword>
<dbReference type="InterPro" id="IPR044920">
    <property type="entry name" value="MnmG_C_subdom_sf"/>
</dbReference>
<evidence type="ECO:0000256" key="11">
    <source>
        <dbReference type="HAMAP-Rule" id="MF_00129"/>
    </source>
</evidence>
<dbReference type="AlphaFoldDB" id="A0A6P0UDX7"/>
<comment type="subunit">
    <text evidence="9 11">Homodimer. Heterotetramer of two MnmE and two MnmG subunits.</text>
</comment>
<dbReference type="PROSITE" id="PS01280">
    <property type="entry name" value="GIDA_1"/>
    <property type="match status" value="1"/>
</dbReference>
<dbReference type="FunFam" id="3.50.50.60:FF:000002">
    <property type="entry name" value="tRNA uridine 5-carboxymethylaminomethyl modification enzyme MnmG"/>
    <property type="match status" value="1"/>
</dbReference>
<dbReference type="InterPro" id="IPR026904">
    <property type="entry name" value="MnmG_C"/>
</dbReference>
<accession>A0A6P0UDX7</accession>
<dbReference type="InterPro" id="IPR002218">
    <property type="entry name" value="MnmG-rel"/>
</dbReference>
<keyword evidence="14" id="KW-1185">Reference proteome</keyword>
<evidence type="ECO:0000256" key="9">
    <source>
        <dbReference type="ARBA" id="ARBA00025948"/>
    </source>
</evidence>
<dbReference type="SMART" id="SM01228">
    <property type="entry name" value="GIDA_assoc_3"/>
    <property type="match status" value="1"/>
</dbReference>
<comment type="function">
    <text evidence="2 11">NAD-binding protein involved in the addition of a carboxymethylaminomethyl (cmnm) group at the wobble position (U34) of certain tRNAs, forming tRNA-cmnm(5)s(2)U34.</text>
</comment>
<comment type="caution">
    <text evidence="13">The sequence shown here is derived from an EMBL/GenBank/DDBJ whole genome shotgun (WGS) entry which is preliminary data.</text>
</comment>
<dbReference type="InterPro" id="IPR004416">
    <property type="entry name" value="MnmG"/>
</dbReference>
<dbReference type="GO" id="GO:0030488">
    <property type="term" value="P:tRNA methylation"/>
    <property type="evidence" value="ECO:0007669"/>
    <property type="project" value="TreeGrafter"/>
</dbReference>
<gene>
    <name evidence="11 13" type="primary">mnmG</name>
    <name evidence="11" type="synonym">gidA</name>
    <name evidence="13" type="ORF">GWK09_05330</name>
</gene>
<dbReference type="SUPFAM" id="SSF51905">
    <property type="entry name" value="FAD/NAD(P)-binding domain"/>
    <property type="match status" value="1"/>
</dbReference>
<dbReference type="PROSITE" id="PS01281">
    <property type="entry name" value="GIDA_2"/>
    <property type="match status" value="1"/>
</dbReference>
<keyword evidence="11" id="KW-0963">Cytoplasm</keyword>
<dbReference type="Pfam" id="PF13932">
    <property type="entry name" value="SAM_GIDA_C"/>
    <property type="match status" value="1"/>
</dbReference>